<dbReference type="EMBL" id="WTYE01000001">
    <property type="protein sequence ID" value="MXP33652.1"/>
    <property type="molecule type" value="Genomic_DNA"/>
</dbReference>
<keyword evidence="1" id="KW-0472">Membrane</keyword>
<dbReference type="EMBL" id="WTYE01000001">
    <property type="protein sequence ID" value="MXP30892.1"/>
    <property type="molecule type" value="Genomic_DNA"/>
</dbReference>
<protein>
    <recommendedName>
        <fullName evidence="5">Tetratricopeptide repeat protein</fullName>
    </recommendedName>
</protein>
<feature type="transmembrane region" description="Helical" evidence="1">
    <location>
        <begin position="20"/>
        <end position="40"/>
    </location>
</feature>
<evidence type="ECO:0000313" key="4">
    <source>
        <dbReference type="Proteomes" id="UP000446786"/>
    </source>
</evidence>
<evidence type="ECO:0000256" key="1">
    <source>
        <dbReference type="SAM" id="Phobius"/>
    </source>
</evidence>
<dbReference type="OrthoDB" id="7389478at2"/>
<dbReference type="AlphaFoldDB" id="A0A845ARZ3"/>
<gene>
    <name evidence="2" type="ORF">GRI94_03535</name>
    <name evidence="3" type="ORF">GRI94_17625</name>
</gene>
<accession>A0A845ARZ3</accession>
<dbReference type="InterPro" id="IPR011990">
    <property type="entry name" value="TPR-like_helical_dom_sf"/>
</dbReference>
<proteinExistence type="predicted"/>
<evidence type="ECO:0000313" key="3">
    <source>
        <dbReference type="EMBL" id="MXP33652.1"/>
    </source>
</evidence>
<sequence>MSLDKEATGISPARKTFGILLGVLLAVISFMAAVGEVFVFSNPQLTQSVGLTSVGQARLNSTMRDIAAEELEQSDPSLALVGRGALLENPLNATGITAIAMQRYGSEDYDDALRLGLLSDRINRRDLGGQLLLFQTNLQMSDFDQAIKHLDTAVRTAGDRQPLLFGLIAQALRFEEFRAALAPKFNEGRDWTAPFLIHAVDQSSEADAVQKVLLKLEPDVLQELTPRIAGRTLSKLIAQGQYPEALSLLEALPTKDTRLLAKFGFASETVDPEIGAFAWTAGAQENVLAELNLEPGQAEDVPLAKIDIGAGIEELALSRLMALPAGSYQIDRRETSENGGSLLWRIRCADGQSFPDIWTSETGETVVIPASCPFQMVQVYGRNTRASEPAAVIINAVELTRS</sequence>
<dbReference type="SUPFAM" id="SSF48452">
    <property type="entry name" value="TPR-like"/>
    <property type="match status" value="1"/>
</dbReference>
<keyword evidence="1" id="KW-1133">Transmembrane helix</keyword>
<keyword evidence="1" id="KW-0812">Transmembrane</keyword>
<dbReference type="Gene3D" id="1.25.40.10">
    <property type="entry name" value="Tetratricopeptide repeat domain"/>
    <property type="match status" value="1"/>
</dbReference>
<evidence type="ECO:0000313" key="2">
    <source>
        <dbReference type="EMBL" id="MXP30892.1"/>
    </source>
</evidence>
<name>A0A845ARZ3_9SPHN</name>
<reference evidence="3 4" key="1">
    <citation type="submission" date="2019-12" db="EMBL/GenBank/DDBJ databases">
        <title>Genomic-based taxomic classification of the family Erythrobacteraceae.</title>
        <authorList>
            <person name="Xu L."/>
        </authorList>
    </citation>
    <scope>NUCLEOTIDE SEQUENCE [LARGE SCALE GENOMIC DNA]</scope>
    <source>
        <strain evidence="3 4">JCM 16677</strain>
    </source>
</reference>
<dbReference type="Proteomes" id="UP000446786">
    <property type="component" value="Unassembled WGS sequence"/>
</dbReference>
<comment type="caution">
    <text evidence="3">The sequence shown here is derived from an EMBL/GenBank/DDBJ whole genome shotgun (WGS) entry which is preliminary data.</text>
</comment>
<keyword evidence="4" id="KW-1185">Reference proteome</keyword>
<dbReference type="RefSeq" id="WP_160778391.1">
    <property type="nucleotide sequence ID" value="NZ_BAAAZF010000001.1"/>
</dbReference>
<organism evidence="3 4">
    <name type="scientific">Parerythrobacter jejuensis</name>
    <dbReference type="NCBI Taxonomy" id="795812"/>
    <lineage>
        <taxon>Bacteria</taxon>
        <taxon>Pseudomonadati</taxon>
        <taxon>Pseudomonadota</taxon>
        <taxon>Alphaproteobacteria</taxon>
        <taxon>Sphingomonadales</taxon>
        <taxon>Erythrobacteraceae</taxon>
        <taxon>Parerythrobacter</taxon>
    </lineage>
</organism>
<evidence type="ECO:0008006" key="5">
    <source>
        <dbReference type="Google" id="ProtNLM"/>
    </source>
</evidence>